<dbReference type="EMBL" id="JAICBX010000003">
    <property type="protein sequence ID" value="MBW8638991.1"/>
    <property type="molecule type" value="Genomic_DNA"/>
</dbReference>
<sequence length="112" mass="11879">MARAALTVQALSRLGIEPAYVAAEADGNSFNNTGREFLHIKNGATDCVVTVQTPRTVDGQAVTAREVTVTATEERMIGPFPPAVFNQGGSIGDVVHVDYDDESNVTVGVFRV</sequence>
<comment type="caution">
    <text evidence="1">The sequence shown here is derived from an EMBL/GenBank/DDBJ whole genome shotgun (WGS) entry which is preliminary data.</text>
</comment>
<name>A0AAE3D2M7_9HYPH</name>
<protein>
    <submittedName>
        <fullName evidence="1">Uncharacterized protein</fullName>
    </submittedName>
</protein>
<organism evidence="1 2">
    <name type="scientific">Flavimaribacter sediminis</name>
    <dbReference type="NCBI Taxonomy" id="2865987"/>
    <lineage>
        <taxon>Bacteria</taxon>
        <taxon>Pseudomonadati</taxon>
        <taxon>Pseudomonadota</taxon>
        <taxon>Alphaproteobacteria</taxon>
        <taxon>Hyphomicrobiales</taxon>
        <taxon>Rhizobiaceae</taxon>
        <taxon>Flavimaribacter</taxon>
    </lineage>
</organism>
<dbReference type="AlphaFoldDB" id="A0AAE3D2M7"/>
<evidence type="ECO:0000313" key="1">
    <source>
        <dbReference type="EMBL" id="MBW8638991.1"/>
    </source>
</evidence>
<evidence type="ECO:0000313" key="2">
    <source>
        <dbReference type="Proteomes" id="UP001196509"/>
    </source>
</evidence>
<gene>
    <name evidence="1" type="ORF">K1W69_17475</name>
</gene>
<dbReference type="Proteomes" id="UP001196509">
    <property type="component" value="Unassembled WGS sequence"/>
</dbReference>
<keyword evidence="2" id="KW-1185">Reference proteome</keyword>
<reference evidence="1" key="1">
    <citation type="submission" date="2021-08" db="EMBL/GenBank/DDBJ databases">
        <title>Hoeflea bacterium WL0058 sp. nov., isolated from the sediment.</title>
        <authorList>
            <person name="Wang L."/>
            <person name="Zhang D."/>
        </authorList>
    </citation>
    <scope>NUCLEOTIDE SEQUENCE</scope>
    <source>
        <strain evidence="1">WL0058</strain>
    </source>
</reference>
<accession>A0AAE3D2M7</accession>
<dbReference type="RefSeq" id="WP_220229707.1">
    <property type="nucleotide sequence ID" value="NZ_JAICBX010000003.1"/>
</dbReference>
<proteinExistence type="predicted"/>